<evidence type="ECO:0000256" key="4">
    <source>
        <dbReference type="ARBA" id="ARBA00022801"/>
    </source>
</evidence>
<evidence type="ECO:0000256" key="6">
    <source>
        <dbReference type="PIRSR" id="PIRSR601382-1"/>
    </source>
</evidence>
<keyword evidence="7" id="KW-0479">Metal-binding</keyword>
<dbReference type="GO" id="GO:0016020">
    <property type="term" value="C:membrane"/>
    <property type="evidence" value="ECO:0007669"/>
    <property type="project" value="InterPro"/>
</dbReference>
<dbReference type="PANTHER" id="PTHR11742">
    <property type="entry name" value="MANNOSYL-OLIGOSACCHARIDE ALPHA-1,2-MANNOSIDASE-RELATED"/>
    <property type="match status" value="1"/>
</dbReference>
<feature type="region of interest" description="Disordered" evidence="10">
    <location>
        <begin position="1"/>
        <end position="76"/>
    </location>
</feature>
<dbReference type="STRING" id="58919.A0A316Z092"/>
<evidence type="ECO:0000256" key="8">
    <source>
        <dbReference type="PIRSR" id="PIRSR601382-3"/>
    </source>
</evidence>
<keyword evidence="12" id="KW-1185">Reference proteome</keyword>
<dbReference type="SUPFAM" id="SSF48225">
    <property type="entry name" value="Seven-hairpin glycosidases"/>
    <property type="match status" value="1"/>
</dbReference>
<gene>
    <name evidence="11" type="ORF">FA09DRAFT_332324</name>
</gene>
<dbReference type="GO" id="GO:0005975">
    <property type="term" value="P:carbohydrate metabolic process"/>
    <property type="evidence" value="ECO:0007669"/>
    <property type="project" value="InterPro"/>
</dbReference>
<name>A0A316Z092_9BASI</name>
<feature type="disulfide bond" evidence="8">
    <location>
        <begin position="544"/>
        <end position="573"/>
    </location>
</feature>
<dbReference type="PRINTS" id="PR00747">
    <property type="entry name" value="GLYHDRLASE47"/>
</dbReference>
<dbReference type="InterPro" id="IPR012341">
    <property type="entry name" value="6hp_glycosidase-like_sf"/>
</dbReference>
<evidence type="ECO:0000256" key="1">
    <source>
        <dbReference type="ARBA" id="ARBA00001913"/>
    </source>
</evidence>
<evidence type="ECO:0000256" key="7">
    <source>
        <dbReference type="PIRSR" id="PIRSR601382-2"/>
    </source>
</evidence>
<evidence type="ECO:0000256" key="3">
    <source>
        <dbReference type="ARBA" id="ARBA00007658"/>
    </source>
</evidence>
<comment type="similarity">
    <text evidence="3 9">Belongs to the glycosyl hydrolase 47 family.</text>
</comment>
<dbReference type="InterPro" id="IPR001382">
    <property type="entry name" value="Glyco_hydro_47"/>
</dbReference>
<dbReference type="PANTHER" id="PTHR11742:SF103">
    <property type="entry name" value="ENDOPLASMIC RETICULUM MANNOSIDASE MNL2-RELATED"/>
    <property type="match status" value="1"/>
</dbReference>
<dbReference type="InterPro" id="IPR050749">
    <property type="entry name" value="Glycosyl_Hydrolase_47"/>
</dbReference>
<dbReference type="InterPro" id="IPR036026">
    <property type="entry name" value="Seven-hairpin_glycosidases"/>
</dbReference>
<evidence type="ECO:0000256" key="2">
    <source>
        <dbReference type="ARBA" id="ARBA00004922"/>
    </source>
</evidence>
<dbReference type="GeneID" id="37270954"/>
<feature type="active site" description="Proton donor" evidence="6">
    <location>
        <position position="587"/>
    </location>
</feature>
<dbReference type="EC" id="3.2.1.-" evidence="9"/>
<feature type="active site" evidence="6">
    <location>
        <position position="635"/>
    </location>
</feature>
<dbReference type="OrthoDB" id="8118055at2759"/>
<dbReference type="Proteomes" id="UP000245946">
    <property type="component" value="Unassembled WGS sequence"/>
</dbReference>
<evidence type="ECO:0000313" key="12">
    <source>
        <dbReference type="Proteomes" id="UP000245946"/>
    </source>
</evidence>
<keyword evidence="4 9" id="KW-0378">Hydrolase</keyword>
<protein>
    <recommendedName>
        <fullName evidence="9">alpha-1,2-Mannosidase</fullName>
        <ecNumber evidence="9">3.2.1.-</ecNumber>
    </recommendedName>
</protein>
<dbReference type="EMBL" id="KZ819306">
    <property type="protein sequence ID" value="PWN95147.1"/>
    <property type="molecule type" value="Genomic_DNA"/>
</dbReference>
<organism evidence="11 12">
    <name type="scientific">Tilletiopsis washingtonensis</name>
    <dbReference type="NCBI Taxonomy" id="58919"/>
    <lineage>
        <taxon>Eukaryota</taxon>
        <taxon>Fungi</taxon>
        <taxon>Dikarya</taxon>
        <taxon>Basidiomycota</taxon>
        <taxon>Ustilaginomycotina</taxon>
        <taxon>Exobasidiomycetes</taxon>
        <taxon>Entylomatales</taxon>
        <taxon>Entylomatales incertae sedis</taxon>
        <taxon>Tilletiopsis</taxon>
    </lineage>
</organism>
<feature type="region of interest" description="Disordered" evidence="10">
    <location>
        <begin position="744"/>
        <end position="763"/>
    </location>
</feature>
<keyword evidence="9 11" id="KW-0326">Glycosidase</keyword>
<keyword evidence="7" id="KW-0106">Calcium</keyword>
<proteinExistence type="inferred from homology"/>
<evidence type="ECO:0000256" key="9">
    <source>
        <dbReference type="RuleBase" id="RU361193"/>
    </source>
</evidence>
<feature type="region of interest" description="Disordered" evidence="10">
    <location>
        <begin position="966"/>
        <end position="991"/>
    </location>
</feature>
<dbReference type="AlphaFoldDB" id="A0A316Z092"/>
<feature type="binding site" evidence="7">
    <location>
        <position position="721"/>
    </location>
    <ligand>
        <name>Ca(2+)</name>
        <dbReference type="ChEBI" id="CHEBI:29108"/>
    </ligand>
</feature>
<comment type="cofactor">
    <cofactor evidence="1 7">
        <name>Ca(2+)</name>
        <dbReference type="ChEBI" id="CHEBI:29108"/>
    </cofactor>
</comment>
<feature type="active site" description="Proton donor" evidence="6">
    <location>
        <position position="344"/>
    </location>
</feature>
<dbReference type="Gene3D" id="1.50.10.10">
    <property type="match status" value="1"/>
</dbReference>
<evidence type="ECO:0000256" key="10">
    <source>
        <dbReference type="SAM" id="MobiDB-lite"/>
    </source>
</evidence>
<evidence type="ECO:0000256" key="5">
    <source>
        <dbReference type="ARBA" id="ARBA00023157"/>
    </source>
</evidence>
<keyword evidence="5 8" id="KW-1015">Disulfide bond</keyword>
<dbReference type="Pfam" id="PF01532">
    <property type="entry name" value="Glyco_hydro_47"/>
    <property type="match status" value="1"/>
</dbReference>
<evidence type="ECO:0000313" key="11">
    <source>
        <dbReference type="EMBL" id="PWN95147.1"/>
    </source>
</evidence>
<dbReference type="GO" id="GO:0004571">
    <property type="term" value="F:mannosyl-oligosaccharide 1,2-alpha-mannosidase activity"/>
    <property type="evidence" value="ECO:0007669"/>
    <property type="project" value="InterPro"/>
</dbReference>
<sequence length="991" mass="108546">MTPFRGDSALDAGPEVHDFDVPPSAPDPLEAAPPARPSPPGRPSPGRPAPGDSEAGSSPFGSGFGGRIGHTRPADAILGAQLPVGYEEPPSEASDRPVLNSSAFPAQVAYMSASMAMAIQANSASPRPADPHLGEIPEHLLAVLSAPRTFTPPPRPTDQGWTSIKRVEPKWLKWRDGSDTTREDAMHPERVALEDDWRKAPYSGWQPPLKELREFLDGKAAPLPKVQHAFEAPQRHSGKMGDEQREALIKERQILVKNAFLHAWDGYKALAWGHDELKPVSQEPHDNFNGWGATIVDALDTLLVMDLREDYDVARQHVRDIDFTFLGGTRSAYGTSDGRVPVFETVIRYLGGLLSAHDLAGDELMLERAEELAQLILPAFETFSGLPQGRLRLGAPPLRSQAGAVVLAEAGSHLLEFTRLWQLTGNRTYFDKVQRTTDWLDRNTSRSDERLGTLLPTTLFPESRHMFGTYSLGGMADSYYEYLIKEHQLLGGALQYGRMYAEAMDSTRRWLMRTITGVPGAPSLMTIGSSNGKYFQPKLEHLTCFCGGMLGLGARLLDRERDLTSARRFTETCWWAYNATATGVGPEELMFYSDADDDRFEVTYDEDGAASRGKAKGAPLVGVRSMNGDYRNRPETIESVLYMWRLTGDPIWQERGWQMFASWVTHCMTDVGFSSLHDVMQVPAQHTDSMESYAFAETFKYYYLLFSPPDLISFDEYVFTTEAHPLLLPQNGVWGSPGRGRQTFWDASASHEPSPGSKAYSGGEGGVVGGLTHVQKVALLAMQKQQAADEAARQERKTAQAASAALRAAEAASTAAAAGQAVVARGLELGNDGAAAVSAALRRLLNSADLIWQGRGADAPTATAAVSRQDAGTLHGSSRAGPPQSALVPATLREEELDEHGLPWGHPQGKTSPEQMRRLQEEVQAAQERVIREALERLQLLQAEGTEIAVTEEGELVLVRDVGLAEQEEEDEALVDEVSEYADEEDEDHDP</sequence>
<dbReference type="GO" id="GO:0036503">
    <property type="term" value="P:ERAD pathway"/>
    <property type="evidence" value="ECO:0007669"/>
    <property type="project" value="UniProtKB-ARBA"/>
</dbReference>
<reference evidence="11 12" key="1">
    <citation type="journal article" date="2018" name="Mol. Biol. Evol.">
        <title>Broad Genomic Sampling Reveals a Smut Pathogenic Ancestry of the Fungal Clade Ustilaginomycotina.</title>
        <authorList>
            <person name="Kijpornyongpan T."/>
            <person name="Mondo S.J."/>
            <person name="Barry K."/>
            <person name="Sandor L."/>
            <person name="Lee J."/>
            <person name="Lipzen A."/>
            <person name="Pangilinan J."/>
            <person name="LaButti K."/>
            <person name="Hainaut M."/>
            <person name="Henrissat B."/>
            <person name="Grigoriev I.V."/>
            <person name="Spatafora J.W."/>
            <person name="Aime M.C."/>
        </authorList>
    </citation>
    <scope>NUCLEOTIDE SEQUENCE [LARGE SCALE GENOMIC DNA]</scope>
    <source>
        <strain evidence="11 12">MCA 4186</strain>
    </source>
</reference>
<comment type="pathway">
    <text evidence="2">Protein modification; protein glycosylation.</text>
</comment>
<accession>A0A316Z092</accession>
<dbReference type="RefSeq" id="XP_025595426.1">
    <property type="nucleotide sequence ID" value="XM_025743410.1"/>
</dbReference>
<dbReference type="GO" id="GO:0005783">
    <property type="term" value="C:endoplasmic reticulum"/>
    <property type="evidence" value="ECO:0007669"/>
    <property type="project" value="TreeGrafter"/>
</dbReference>
<feature type="compositionally biased region" description="Pro residues" evidence="10">
    <location>
        <begin position="34"/>
        <end position="48"/>
    </location>
</feature>
<feature type="active site" evidence="6">
    <location>
        <position position="477"/>
    </location>
</feature>
<dbReference type="GO" id="GO:0005509">
    <property type="term" value="F:calcium ion binding"/>
    <property type="evidence" value="ECO:0007669"/>
    <property type="project" value="InterPro"/>
</dbReference>
<feature type="region of interest" description="Disordered" evidence="10">
    <location>
        <begin position="862"/>
        <end position="885"/>
    </location>
</feature>